<gene>
    <name evidence="2" type="ORF">DFJ69_0468</name>
</gene>
<dbReference type="RefSeq" id="WP_147312185.1">
    <property type="nucleotide sequence ID" value="NZ_QTTT01000001.1"/>
</dbReference>
<accession>A0A3D9SGP3</accession>
<reference evidence="2 3" key="1">
    <citation type="submission" date="2018-08" db="EMBL/GenBank/DDBJ databases">
        <title>Sequencing the genomes of 1000 actinobacteria strains.</title>
        <authorList>
            <person name="Klenk H.-P."/>
        </authorList>
    </citation>
    <scope>NUCLEOTIDE SEQUENCE [LARGE SCALE GENOMIC DNA]</scope>
    <source>
        <strain evidence="2 3">DSM 43927</strain>
    </source>
</reference>
<sequence>MVRDPCGDSAVAFDERDIAAAVAVTALLDDAHIGQVHEITGLRLLTRIQRTRIPGWAIGRPLPFEPQQPGEPTQRVTPQGYPPEYATAILDFGEHFGGNPDRSTPPSNTSPDAGAYLSRPGRPPRRPIHWPTAKSKRLNRPETCPGCDAGIHRLGALTSSGLEVLH</sequence>
<organism evidence="2 3">
    <name type="scientific">Thermomonospora umbrina</name>
    <dbReference type="NCBI Taxonomy" id="111806"/>
    <lineage>
        <taxon>Bacteria</taxon>
        <taxon>Bacillati</taxon>
        <taxon>Actinomycetota</taxon>
        <taxon>Actinomycetes</taxon>
        <taxon>Streptosporangiales</taxon>
        <taxon>Thermomonosporaceae</taxon>
        <taxon>Thermomonospora</taxon>
    </lineage>
</organism>
<evidence type="ECO:0000313" key="3">
    <source>
        <dbReference type="Proteomes" id="UP000256661"/>
    </source>
</evidence>
<protein>
    <submittedName>
        <fullName evidence="2">Uncharacterized protein</fullName>
    </submittedName>
</protein>
<dbReference type="Proteomes" id="UP000256661">
    <property type="component" value="Unassembled WGS sequence"/>
</dbReference>
<proteinExistence type="predicted"/>
<evidence type="ECO:0000313" key="2">
    <source>
        <dbReference type="EMBL" id="REE95088.1"/>
    </source>
</evidence>
<feature type="compositionally biased region" description="Basic residues" evidence="1">
    <location>
        <begin position="122"/>
        <end position="138"/>
    </location>
</feature>
<comment type="caution">
    <text evidence="2">The sequence shown here is derived from an EMBL/GenBank/DDBJ whole genome shotgun (WGS) entry which is preliminary data.</text>
</comment>
<dbReference type="AlphaFoldDB" id="A0A3D9SGP3"/>
<feature type="compositionally biased region" description="Polar residues" evidence="1">
    <location>
        <begin position="101"/>
        <end position="111"/>
    </location>
</feature>
<evidence type="ECO:0000256" key="1">
    <source>
        <dbReference type="SAM" id="MobiDB-lite"/>
    </source>
</evidence>
<feature type="region of interest" description="Disordered" evidence="1">
    <location>
        <begin position="59"/>
        <end position="141"/>
    </location>
</feature>
<keyword evidence="3" id="KW-1185">Reference proteome</keyword>
<dbReference type="Gene3D" id="3.90.25.10">
    <property type="entry name" value="UDP-galactose 4-epimerase, domain 1"/>
    <property type="match status" value="1"/>
</dbReference>
<dbReference type="EMBL" id="QTTT01000001">
    <property type="protein sequence ID" value="REE95088.1"/>
    <property type="molecule type" value="Genomic_DNA"/>
</dbReference>
<name>A0A3D9SGP3_9ACTN</name>
<dbReference type="Gene3D" id="3.40.50.720">
    <property type="entry name" value="NAD(P)-binding Rossmann-like Domain"/>
    <property type="match status" value="1"/>
</dbReference>